<dbReference type="AlphaFoldDB" id="A0A8J8JYV4"/>
<proteinExistence type="predicted"/>
<organism evidence="2 3">
    <name type="scientific">Limnovirga soli</name>
    <dbReference type="NCBI Taxonomy" id="2656915"/>
    <lineage>
        <taxon>Bacteria</taxon>
        <taxon>Pseudomonadati</taxon>
        <taxon>Bacteroidota</taxon>
        <taxon>Chitinophagia</taxon>
        <taxon>Chitinophagales</taxon>
        <taxon>Chitinophagaceae</taxon>
        <taxon>Limnovirga</taxon>
    </lineage>
</organism>
<keyword evidence="1" id="KW-0472">Membrane</keyword>
<evidence type="ECO:0000313" key="2">
    <source>
        <dbReference type="EMBL" id="NNV57696.1"/>
    </source>
</evidence>
<evidence type="ECO:0000313" key="3">
    <source>
        <dbReference type="Proteomes" id="UP000598971"/>
    </source>
</evidence>
<dbReference type="RefSeq" id="WP_171609647.1">
    <property type="nucleotide sequence ID" value="NZ_WHPF01000018.1"/>
</dbReference>
<evidence type="ECO:0000256" key="1">
    <source>
        <dbReference type="SAM" id="Phobius"/>
    </source>
</evidence>
<gene>
    <name evidence="2" type="ORF">GD597_19665</name>
</gene>
<accession>A0A8J8JYV4</accession>
<sequence>MKPIQIIAFTTLVYCILYSNTIYGKYKNSNSLYQADTSIKFYYRNIQEDYLDTLSTKKVTNLFGKWIISSIAKTGSSPKKENEIKLQIGKELYFDSTNFNFEFFDSPIRVHQPTYKLNFINTLEEMNLKTTTFFYGYRPCRKNVSLLNISNKIYFEIITFNEMAYFFEGRIYFLNKKDN</sequence>
<reference evidence="2" key="1">
    <citation type="submission" date="2019-10" db="EMBL/GenBank/DDBJ databases">
        <title>Draft genome sequence of Panacibacter sp. KCS-6.</title>
        <authorList>
            <person name="Yim K.J."/>
        </authorList>
    </citation>
    <scope>NUCLEOTIDE SEQUENCE</scope>
    <source>
        <strain evidence="2">KCS-6</strain>
    </source>
</reference>
<keyword evidence="1" id="KW-0812">Transmembrane</keyword>
<comment type="caution">
    <text evidence="2">The sequence shown here is derived from an EMBL/GenBank/DDBJ whole genome shotgun (WGS) entry which is preliminary data.</text>
</comment>
<protein>
    <submittedName>
        <fullName evidence="2">Uncharacterized protein</fullName>
    </submittedName>
</protein>
<keyword evidence="1" id="KW-1133">Transmembrane helix</keyword>
<keyword evidence="3" id="KW-1185">Reference proteome</keyword>
<dbReference type="Proteomes" id="UP000598971">
    <property type="component" value="Unassembled WGS sequence"/>
</dbReference>
<dbReference type="EMBL" id="WHPF01000018">
    <property type="protein sequence ID" value="NNV57696.1"/>
    <property type="molecule type" value="Genomic_DNA"/>
</dbReference>
<feature type="transmembrane region" description="Helical" evidence="1">
    <location>
        <begin position="6"/>
        <end position="23"/>
    </location>
</feature>
<name>A0A8J8JYV4_9BACT</name>